<evidence type="ECO:0000256" key="2">
    <source>
        <dbReference type="ARBA" id="ARBA00006459"/>
    </source>
</evidence>
<keyword evidence="5" id="KW-0769">Symport</keyword>
<feature type="transmembrane region" description="Helical" evidence="9">
    <location>
        <begin position="193"/>
        <end position="210"/>
    </location>
</feature>
<dbReference type="GO" id="GO:0005886">
    <property type="term" value="C:plasma membrane"/>
    <property type="evidence" value="ECO:0007669"/>
    <property type="project" value="TreeGrafter"/>
</dbReference>
<dbReference type="PANTHER" id="PTHR11616:SF265">
    <property type="entry name" value="TRANSPORTER"/>
    <property type="match status" value="1"/>
</dbReference>
<feature type="transmembrane region" description="Helical" evidence="9">
    <location>
        <begin position="269"/>
        <end position="291"/>
    </location>
</feature>
<dbReference type="EMBL" id="KK116433">
    <property type="protein sequence ID" value="KFM67774.1"/>
    <property type="molecule type" value="Genomic_DNA"/>
</dbReference>
<gene>
    <name evidence="11" type="ORF">X975_09641</name>
</gene>
<dbReference type="STRING" id="407821.A0A087TRN5"/>
<feature type="binding site" evidence="8">
    <location>
        <position position="111"/>
    </location>
    <ligand>
        <name>Na(+)</name>
        <dbReference type="ChEBI" id="CHEBI:29101"/>
        <label>1</label>
    </ligand>
</feature>
<evidence type="ECO:0000259" key="10">
    <source>
        <dbReference type="Pfam" id="PF13358"/>
    </source>
</evidence>
<protein>
    <submittedName>
        <fullName evidence="11">Sodium-and chloride-dependent GABA transporter 1</fullName>
    </submittedName>
</protein>
<keyword evidence="4 9" id="KW-0812">Transmembrane</keyword>
<sequence>MTPQLRDGSAVNEALPDDLREDAVNEAFPVELPSEEFMIVYFVNAAVSPWPPLWVVYFTALFPYVLLFILLIRGVTLPGAGDGIRFYIWPNMNKLADSQVWIDAATQIFFSYGLGLGSLIALGSYNKYSNNVYRDSLIVSCINSGTSMFAGFVIFSVVGFMAHEQNKPVSQVAASGPGLAFLAYPSAVLKLPISPLWAVLFFLMILMLGLDSQFCTMEGFITAVVDEWPRQLRPHKELFIAGVCVVSYVMGLCFVTQGGMYVFQLFDYYAASGISLLFLIFFEVVSISWSYEHHAFRGGSIVVWAGISLGYRTDLHIFKRGSLTAVRYRDEVLQPIVRLYAAAVAPTFVLTDDNTRPHRADIVGGYLESEGIGRMAWPAYSPDLNPIENLWDALGHAVSSRLPPPATLVELKTALQEEWRLLNFCGG</sequence>
<comment type="subcellular location">
    <subcellularLocation>
        <location evidence="1">Membrane</location>
        <topology evidence="1">Multi-pass membrane protein</topology>
    </subcellularLocation>
</comment>
<accession>A0A087TRN5</accession>
<keyword evidence="7 9" id="KW-0472">Membrane</keyword>
<name>A0A087TRN5_STEMI</name>
<dbReference type="GO" id="GO:0046872">
    <property type="term" value="F:metal ion binding"/>
    <property type="evidence" value="ECO:0007669"/>
    <property type="project" value="UniProtKB-KW"/>
</dbReference>
<evidence type="ECO:0000256" key="9">
    <source>
        <dbReference type="SAM" id="Phobius"/>
    </source>
</evidence>
<dbReference type="GO" id="GO:0005332">
    <property type="term" value="F:gamma-aminobutyric acid:sodium:chloride symporter activity"/>
    <property type="evidence" value="ECO:0007669"/>
    <property type="project" value="TreeGrafter"/>
</dbReference>
<feature type="transmembrane region" description="Helical" evidence="9">
    <location>
        <begin position="54"/>
        <end position="79"/>
    </location>
</feature>
<keyword evidence="12" id="KW-1185">Reference proteome</keyword>
<dbReference type="InterPro" id="IPR037272">
    <property type="entry name" value="SNS_sf"/>
</dbReference>
<dbReference type="SUPFAM" id="SSF161070">
    <property type="entry name" value="SNF-like"/>
    <property type="match status" value="1"/>
</dbReference>
<evidence type="ECO:0000256" key="8">
    <source>
        <dbReference type="PIRSR" id="PIRSR600175-1"/>
    </source>
</evidence>
<evidence type="ECO:0000313" key="12">
    <source>
        <dbReference type="Proteomes" id="UP000054359"/>
    </source>
</evidence>
<keyword evidence="8" id="KW-0915">Sodium</keyword>
<evidence type="ECO:0000256" key="4">
    <source>
        <dbReference type="ARBA" id="ARBA00022692"/>
    </source>
</evidence>
<feature type="transmembrane region" description="Helical" evidence="9">
    <location>
        <begin position="137"/>
        <end position="162"/>
    </location>
</feature>
<dbReference type="OrthoDB" id="6581954at2759"/>
<feature type="binding site" evidence="8">
    <location>
        <position position="143"/>
    </location>
    <ligand>
        <name>Na(+)</name>
        <dbReference type="ChEBI" id="CHEBI:29101"/>
        <label>1</label>
    </ligand>
</feature>
<feature type="binding site" evidence="8">
    <location>
        <position position="212"/>
    </location>
    <ligand>
        <name>Na(+)</name>
        <dbReference type="ChEBI" id="CHEBI:29101"/>
        <label>1</label>
    </ligand>
</feature>
<organism evidence="11 12">
    <name type="scientific">Stegodyphus mimosarum</name>
    <name type="common">African social velvet spider</name>
    <dbReference type="NCBI Taxonomy" id="407821"/>
    <lineage>
        <taxon>Eukaryota</taxon>
        <taxon>Metazoa</taxon>
        <taxon>Ecdysozoa</taxon>
        <taxon>Arthropoda</taxon>
        <taxon>Chelicerata</taxon>
        <taxon>Arachnida</taxon>
        <taxon>Araneae</taxon>
        <taxon>Araneomorphae</taxon>
        <taxon>Entelegynae</taxon>
        <taxon>Eresoidea</taxon>
        <taxon>Eresidae</taxon>
        <taxon>Stegodyphus</taxon>
    </lineage>
</organism>
<evidence type="ECO:0000256" key="5">
    <source>
        <dbReference type="ARBA" id="ARBA00022847"/>
    </source>
</evidence>
<keyword evidence="3" id="KW-0813">Transport</keyword>
<feature type="transmembrane region" description="Helical" evidence="9">
    <location>
        <begin position="100"/>
        <end position="125"/>
    </location>
</feature>
<keyword evidence="8" id="KW-0479">Metal-binding</keyword>
<evidence type="ECO:0000256" key="3">
    <source>
        <dbReference type="ARBA" id="ARBA00022448"/>
    </source>
</evidence>
<proteinExistence type="inferred from homology"/>
<dbReference type="Gene3D" id="3.30.420.10">
    <property type="entry name" value="Ribonuclease H-like superfamily/Ribonuclease H"/>
    <property type="match status" value="1"/>
</dbReference>
<dbReference type="GO" id="GO:0043005">
    <property type="term" value="C:neuron projection"/>
    <property type="evidence" value="ECO:0007669"/>
    <property type="project" value="TreeGrafter"/>
</dbReference>
<feature type="non-terminal residue" evidence="11">
    <location>
        <position position="427"/>
    </location>
</feature>
<evidence type="ECO:0000313" key="11">
    <source>
        <dbReference type="EMBL" id="KFM67774.1"/>
    </source>
</evidence>
<dbReference type="InterPro" id="IPR038717">
    <property type="entry name" value="Tc1-like_DDE_dom"/>
</dbReference>
<reference evidence="11 12" key="1">
    <citation type="submission" date="2013-11" db="EMBL/GenBank/DDBJ databases">
        <title>Genome sequencing of Stegodyphus mimosarum.</title>
        <authorList>
            <person name="Bechsgaard J."/>
        </authorList>
    </citation>
    <scope>NUCLEOTIDE SEQUENCE [LARGE SCALE GENOMIC DNA]</scope>
</reference>
<dbReference type="Proteomes" id="UP000054359">
    <property type="component" value="Unassembled WGS sequence"/>
</dbReference>
<dbReference type="GO" id="GO:0003676">
    <property type="term" value="F:nucleic acid binding"/>
    <property type="evidence" value="ECO:0007669"/>
    <property type="project" value="InterPro"/>
</dbReference>
<evidence type="ECO:0000256" key="6">
    <source>
        <dbReference type="ARBA" id="ARBA00022989"/>
    </source>
</evidence>
<feature type="binding site" evidence="8">
    <location>
        <position position="208"/>
    </location>
    <ligand>
        <name>Na(+)</name>
        <dbReference type="ChEBI" id="CHEBI:29101"/>
        <label>1</label>
    </ligand>
</feature>
<dbReference type="PROSITE" id="PS50267">
    <property type="entry name" value="NA_NEUROTRAN_SYMP_3"/>
    <property type="match status" value="1"/>
</dbReference>
<dbReference type="InterPro" id="IPR000175">
    <property type="entry name" value="Na/ntran_symport"/>
</dbReference>
<evidence type="ECO:0000256" key="1">
    <source>
        <dbReference type="ARBA" id="ARBA00004141"/>
    </source>
</evidence>
<dbReference type="PANTHER" id="PTHR11616">
    <property type="entry name" value="SODIUM/CHLORIDE DEPENDENT TRANSPORTER"/>
    <property type="match status" value="1"/>
</dbReference>
<feature type="domain" description="Tc1-like transposase DDE" evidence="10">
    <location>
        <begin position="319"/>
        <end position="400"/>
    </location>
</feature>
<dbReference type="Pfam" id="PF00209">
    <property type="entry name" value="SNF"/>
    <property type="match status" value="1"/>
</dbReference>
<feature type="transmembrane region" description="Helical" evidence="9">
    <location>
        <begin position="238"/>
        <end position="263"/>
    </location>
</feature>
<dbReference type="AlphaFoldDB" id="A0A087TRN5"/>
<feature type="binding site" evidence="8">
    <location>
        <position position="211"/>
    </location>
    <ligand>
        <name>Na(+)</name>
        <dbReference type="ChEBI" id="CHEBI:29101"/>
        <label>1</label>
    </ligand>
</feature>
<evidence type="ECO:0000256" key="7">
    <source>
        <dbReference type="ARBA" id="ARBA00023136"/>
    </source>
</evidence>
<dbReference type="InterPro" id="IPR036397">
    <property type="entry name" value="RNaseH_sf"/>
</dbReference>
<dbReference type="Pfam" id="PF13358">
    <property type="entry name" value="DDE_3"/>
    <property type="match status" value="1"/>
</dbReference>
<keyword evidence="6 9" id="KW-1133">Transmembrane helix</keyword>
<comment type="similarity">
    <text evidence="2">Belongs to the sodium:neurotransmitter symporter (SNF) (TC 2.A.22) family.</text>
</comment>